<evidence type="ECO:0000313" key="3">
    <source>
        <dbReference type="Proteomes" id="UP000239322"/>
    </source>
</evidence>
<gene>
    <name evidence="2" type="ORF">C6N75_26620</name>
</gene>
<keyword evidence="1" id="KW-0472">Membrane</keyword>
<accession>A0A2S9PPI1</accession>
<name>A0A2S9PPI1_9ACTN</name>
<dbReference type="RefSeq" id="WP_105871432.1">
    <property type="nucleotide sequence ID" value="NZ_PVLV01000536.1"/>
</dbReference>
<feature type="transmembrane region" description="Helical" evidence="1">
    <location>
        <begin position="155"/>
        <end position="176"/>
    </location>
</feature>
<protein>
    <submittedName>
        <fullName evidence="2">Uncharacterized protein</fullName>
    </submittedName>
</protein>
<evidence type="ECO:0000313" key="2">
    <source>
        <dbReference type="EMBL" id="PRH76257.1"/>
    </source>
</evidence>
<feature type="non-terminal residue" evidence="2">
    <location>
        <position position="1"/>
    </location>
</feature>
<evidence type="ECO:0000256" key="1">
    <source>
        <dbReference type="SAM" id="Phobius"/>
    </source>
</evidence>
<feature type="transmembrane region" description="Helical" evidence="1">
    <location>
        <begin position="77"/>
        <end position="100"/>
    </location>
</feature>
<feature type="transmembrane region" description="Helical" evidence="1">
    <location>
        <begin position="269"/>
        <end position="295"/>
    </location>
</feature>
<dbReference type="AlphaFoldDB" id="A0A2S9PPI1"/>
<feature type="transmembrane region" description="Helical" evidence="1">
    <location>
        <begin position="131"/>
        <end position="149"/>
    </location>
</feature>
<feature type="transmembrane region" description="Helical" evidence="1">
    <location>
        <begin position="197"/>
        <end position="216"/>
    </location>
</feature>
<keyword evidence="3" id="KW-1185">Reference proteome</keyword>
<feature type="transmembrane region" description="Helical" evidence="1">
    <location>
        <begin position="37"/>
        <end position="56"/>
    </location>
</feature>
<sequence length="388" mass="37591">PWHTGLGDALLRGLVFALPGLAYLLGGPLAAGPPGRHGLPAGTVPLIAAAVTGWMWNQALAHRAYAWLGLGDRQAAARALLLGAPAGALAGTAAACLAAGPGEWGGAAFAAGQCLYLAAATVLLVLGRPAALLAALAPLVAATPLAYAAELPGAARTAVLLGCLATAAALAVRALRPGGAWPSAGPRGRAAPRRADCLPYALFGLGTGSLVLYAAIGDLLAGGGPARTALGLVDAAALTLSMGPAEWLLHRFRDAGTAGLRAATAPAAFRRATAGVLAGCLGAYLTVLALLAALGSLAVPAAGGPPATRLAALLLLGTVLWSALLLQSFGAVVPAALVCAAAAATQTAAPALGAGDPHTVAAGSTGAAALLLAVLGCALLGRATAHRR</sequence>
<feature type="transmembrane region" description="Helical" evidence="1">
    <location>
        <begin position="106"/>
        <end position="126"/>
    </location>
</feature>
<keyword evidence="1" id="KW-1133">Transmembrane helix</keyword>
<feature type="transmembrane region" description="Helical" evidence="1">
    <location>
        <begin position="333"/>
        <end position="354"/>
    </location>
</feature>
<feature type="transmembrane region" description="Helical" evidence="1">
    <location>
        <begin position="360"/>
        <end position="381"/>
    </location>
</feature>
<feature type="transmembrane region" description="Helical" evidence="1">
    <location>
        <begin position="9"/>
        <end position="31"/>
    </location>
</feature>
<reference evidence="2 3" key="1">
    <citation type="submission" date="2018-03" db="EMBL/GenBank/DDBJ databases">
        <title>Novel Streptomyces sp. from soil.</title>
        <authorList>
            <person name="Tan G.Y.A."/>
            <person name="Lee Z.Y."/>
        </authorList>
    </citation>
    <scope>NUCLEOTIDE SEQUENCE [LARGE SCALE GENOMIC DNA]</scope>
    <source>
        <strain evidence="2 3">ST5x</strain>
    </source>
</reference>
<comment type="caution">
    <text evidence="2">The sequence shown here is derived from an EMBL/GenBank/DDBJ whole genome shotgun (WGS) entry which is preliminary data.</text>
</comment>
<organism evidence="2 3">
    <name type="scientific">Streptomyces solincola</name>
    <dbReference type="NCBI Taxonomy" id="2100817"/>
    <lineage>
        <taxon>Bacteria</taxon>
        <taxon>Bacillati</taxon>
        <taxon>Actinomycetota</taxon>
        <taxon>Actinomycetes</taxon>
        <taxon>Kitasatosporales</taxon>
        <taxon>Streptomycetaceae</taxon>
        <taxon>Streptomyces</taxon>
    </lineage>
</organism>
<proteinExistence type="predicted"/>
<keyword evidence="1" id="KW-0812">Transmembrane</keyword>
<dbReference type="EMBL" id="PVLV01000536">
    <property type="protein sequence ID" value="PRH76257.1"/>
    <property type="molecule type" value="Genomic_DNA"/>
</dbReference>
<dbReference type="Proteomes" id="UP000239322">
    <property type="component" value="Unassembled WGS sequence"/>
</dbReference>